<protein>
    <submittedName>
        <fullName evidence="1">Uncharacterized protein</fullName>
    </submittedName>
</protein>
<reference evidence="1" key="1">
    <citation type="submission" date="2021-02" db="EMBL/GenBank/DDBJ databases">
        <authorList>
            <person name="Nowell W R."/>
        </authorList>
    </citation>
    <scope>NUCLEOTIDE SEQUENCE</scope>
</reference>
<organism evidence="1 2">
    <name type="scientific">Rotaria sordida</name>
    <dbReference type="NCBI Taxonomy" id="392033"/>
    <lineage>
        <taxon>Eukaryota</taxon>
        <taxon>Metazoa</taxon>
        <taxon>Spiralia</taxon>
        <taxon>Gnathifera</taxon>
        <taxon>Rotifera</taxon>
        <taxon>Eurotatoria</taxon>
        <taxon>Bdelloidea</taxon>
        <taxon>Philodinida</taxon>
        <taxon>Philodinidae</taxon>
        <taxon>Rotaria</taxon>
    </lineage>
</organism>
<proteinExistence type="predicted"/>
<gene>
    <name evidence="1" type="ORF">RFH988_LOCUS39051</name>
</gene>
<dbReference type="Proteomes" id="UP000663882">
    <property type="component" value="Unassembled WGS sequence"/>
</dbReference>
<name>A0A815U222_9BILA</name>
<comment type="caution">
    <text evidence="1">The sequence shown here is derived from an EMBL/GenBank/DDBJ whole genome shotgun (WGS) entry which is preliminary data.</text>
</comment>
<dbReference type="AlphaFoldDB" id="A0A815U222"/>
<accession>A0A815U222</accession>
<sequence length="73" mass="8931">MYFIDNKTEEDKKPRLLNNNDVKDSDSIENELKTDDDHCCWYTLKRENMDRIVEALEKIGFKFHNWQEQINHK</sequence>
<dbReference type="EMBL" id="CAJNOO010013087">
    <property type="protein sequence ID" value="CAF1510489.1"/>
    <property type="molecule type" value="Genomic_DNA"/>
</dbReference>
<evidence type="ECO:0000313" key="1">
    <source>
        <dbReference type="EMBL" id="CAF1510489.1"/>
    </source>
</evidence>
<evidence type="ECO:0000313" key="2">
    <source>
        <dbReference type="Proteomes" id="UP000663882"/>
    </source>
</evidence>